<dbReference type="GO" id="GO:0006313">
    <property type="term" value="P:DNA transposition"/>
    <property type="evidence" value="ECO:0007669"/>
    <property type="project" value="InterPro"/>
</dbReference>
<dbReference type="NCBIfam" id="NF047646">
    <property type="entry name" value="REP_Tyr_transpos"/>
    <property type="match status" value="1"/>
</dbReference>
<dbReference type="Pfam" id="PF01797">
    <property type="entry name" value="Y1_Tnp"/>
    <property type="match status" value="1"/>
</dbReference>
<dbReference type="Gene3D" id="3.30.70.1290">
    <property type="entry name" value="Transposase IS200-like"/>
    <property type="match status" value="1"/>
</dbReference>
<evidence type="ECO:0000313" key="3">
    <source>
        <dbReference type="Proteomes" id="UP000247792"/>
    </source>
</evidence>
<dbReference type="SUPFAM" id="SSF143422">
    <property type="entry name" value="Transposase IS200-like"/>
    <property type="match status" value="1"/>
</dbReference>
<dbReference type="GO" id="GO:0004803">
    <property type="term" value="F:transposase activity"/>
    <property type="evidence" value="ECO:0007669"/>
    <property type="project" value="InterPro"/>
</dbReference>
<accession>A0A318J5Z5</accession>
<protein>
    <submittedName>
        <fullName evidence="2">REP element-mobilizing transposase RayT</fullName>
    </submittedName>
</protein>
<dbReference type="Proteomes" id="UP000247792">
    <property type="component" value="Unassembled WGS sequence"/>
</dbReference>
<dbReference type="InterPro" id="IPR036515">
    <property type="entry name" value="Transposase_17_sf"/>
</dbReference>
<evidence type="ECO:0000313" key="2">
    <source>
        <dbReference type="EMBL" id="PXX42572.1"/>
    </source>
</evidence>
<dbReference type="OrthoDB" id="9814067at2"/>
<dbReference type="RefSeq" id="WP_110256112.1">
    <property type="nucleotide sequence ID" value="NZ_QJKB01000005.1"/>
</dbReference>
<gene>
    <name evidence="2" type="ORF">DFR42_105230</name>
</gene>
<keyword evidence="3" id="KW-1185">Reference proteome</keyword>
<name>A0A318J5Z5_9BURK</name>
<evidence type="ECO:0000259" key="1">
    <source>
        <dbReference type="SMART" id="SM01321"/>
    </source>
</evidence>
<sequence length="150" mass="16930">MPAQGSNLRRGRFSEPGRIYLITTVTRERQPLFADWRIGRQLVKILRASDQAGMSTTLAFVIMPDHLHWLFTLGEASDLSAVMKHVKGQSSRLISPLFGLNGIWQNGFHDHAARADEDIQDMARYVVANPLRAGLVQKLGDYPLWDAIYL</sequence>
<dbReference type="SMART" id="SM01321">
    <property type="entry name" value="Y1_Tnp"/>
    <property type="match status" value="1"/>
</dbReference>
<proteinExistence type="predicted"/>
<organism evidence="2 3">
    <name type="scientific">Undibacterium pigrum</name>
    <dbReference type="NCBI Taxonomy" id="401470"/>
    <lineage>
        <taxon>Bacteria</taxon>
        <taxon>Pseudomonadati</taxon>
        <taxon>Pseudomonadota</taxon>
        <taxon>Betaproteobacteria</taxon>
        <taxon>Burkholderiales</taxon>
        <taxon>Oxalobacteraceae</taxon>
        <taxon>Undibacterium</taxon>
    </lineage>
</organism>
<dbReference type="PANTHER" id="PTHR36966:SF1">
    <property type="entry name" value="REP-ASSOCIATED TYROSINE TRANSPOSASE"/>
    <property type="match status" value="1"/>
</dbReference>
<comment type="caution">
    <text evidence="2">The sequence shown here is derived from an EMBL/GenBank/DDBJ whole genome shotgun (WGS) entry which is preliminary data.</text>
</comment>
<dbReference type="PANTHER" id="PTHR36966">
    <property type="entry name" value="REP-ASSOCIATED TYROSINE TRANSPOSASE"/>
    <property type="match status" value="1"/>
</dbReference>
<dbReference type="InterPro" id="IPR002686">
    <property type="entry name" value="Transposase_17"/>
</dbReference>
<reference evidence="2 3" key="1">
    <citation type="submission" date="2018-05" db="EMBL/GenBank/DDBJ databases">
        <title>Genomic Encyclopedia of Type Strains, Phase IV (KMG-IV): sequencing the most valuable type-strain genomes for metagenomic binning, comparative biology and taxonomic classification.</title>
        <authorList>
            <person name="Goeker M."/>
        </authorList>
    </citation>
    <scope>NUCLEOTIDE SEQUENCE [LARGE SCALE GENOMIC DNA]</scope>
    <source>
        <strain evidence="2 3">DSM 19792</strain>
    </source>
</reference>
<dbReference type="InterPro" id="IPR052715">
    <property type="entry name" value="RAYT_transposase"/>
</dbReference>
<dbReference type="EMBL" id="QJKB01000005">
    <property type="protein sequence ID" value="PXX42572.1"/>
    <property type="molecule type" value="Genomic_DNA"/>
</dbReference>
<feature type="domain" description="Transposase IS200-like" evidence="1">
    <location>
        <begin position="15"/>
        <end position="129"/>
    </location>
</feature>
<dbReference type="AlphaFoldDB" id="A0A318J5Z5"/>
<dbReference type="GO" id="GO:0043565">
    <property type="term" value="F:sequence-specific DNA binding"/>
    <property type="evidence" value="ECO:0007669"/>
    <property type="project" value="TreeGrafter"/>
</dbReference>